<proteinExistence type="predicted"/>
<evidence type="ECO:0000313" key="2">
    <source>
        <dbReference type="Proteomes" id="UP001185659"/>
    </source>
</evidence>
<accession>A0ABU4AG97</accession>
<organism evidence="1 2">
    <name type="scientific">Nitratireductor aquimarinus</name>
    <dbReference type="NCBI Taxonomy" id="889300"/>
    <lineage>
        <taxon>Bacteria</taxon>
        <taxon>Pseudomonadati</taxon>
        <taxon>Pseudomonadota</taxon>
        <taxon>Alphaproteobacteria</taxon>
        <taxon>Hyphomicrobiales</taxon>
        <taxon>Phyllobacteriaceae</taxon>
        <taxon>Nitratireductor</taxon>
    </lineage>
</organism>
<dbReference type="EMBL" id="JAWLIP010000001">
    <property type="protein sequence ID" value="MDV6225280.1"/>
    <property type="molecule type" value="Genomic_DNA"/>
</dbReference>
<protein>
    <submittedName>
        <fullName evidence="1">Uncharacterized protein</fullName>
    </submittedName>
</protein>
<comment type="caution">
    <text evidence="1">The sequence shown here is derived from an EMBL/GenBank/DDBJ whole genome shotgun (WGS) entry which is preliminary data.</text>
</comment>
<sequence>MLTRTIRYTVRFHETFLLQGVDRPMPAGEYRVERDEEVIEGLSWIAWRGVSTFIHLPAVGTETMKTQMMQIDPAELEDALDKDRKLS</sequence>
<evidence type="ECO:0000313" key="1">
    <source>
        <dbReference type="EMBL" id="MDV6225280.1"/>
    </source>
</evidence>
<reference evidence="1 2" key="1">
    <citation type="submission" date="2023-10" db="EMBL/GenBank/DDBJ databases">
        <authorList>
            <person name="Venkata Ramana C."/>
            <person name="Sasikala C."/>
            <person name="Dhurka M."/>
        </authorList>
    </citation>
    <scope>NUCLEOTIDE SEQUENCE [LARGE SCALE GENOMIC DNA]</scope>
    <source>
        <strain evidence="1 2">KCTC 32151</strain>
    </source>
</reference>
<dbReference type="RefSeq" id="WP_299938331.1">
    <property type="nucleotide sequence ID" value="NZ_JAWLIP010000001.1"/>
</dbReference>
<gene>
    <name evidence="1" type="ORF">R2G56_03180</name>
</gene>
<keyword evidence="2" id="KW-1185">Reference proteome</keyword>
<name>A0ABU4AG97_9HYPH</name>
<dbReference type="Proteomes" id="UP001185659">
    <property type="component" value="Unassembled WGS sequence"/>
</dbReference>